<reference evidence="14" key="3">
    <citation type="submission" date="2024-03" db="EMBL/GenBank/DDBJ databases">
        <authorList>
            <person name="Bromfield E.S.P."/>
            <person name="Cloutier S."/>
        </authorList>
    </citation>
    <scope>NUCLEOTIDE SEQUENCE</scope>
    <source>
        <strain evidence="14">5S5</strain>
    </source>
</reference>
<feature type="compositionally biased region" description="Gly residues" evidence="7">
    <location>
        <begin position="424"/>
        <end position="439"/>
    </location>
</feature>
<comment type="similarity">
    <text evidence="2">Belongs to the membrane fusion protein (MFP) (TC 8.A.1) family.</text>
</comment>
<reference evidence="13" key="1">
    <citation type="submission" date="2020-06" db="EMBL/GenBank/DDBJ databases">
        <title>Whole Genome Sequence of Bradyrhizobium sp. Strain 1S1.</title>
        <authorList>
            <person name="Bromfield E.S.P."/>
            <person name="Cloutier S."/>
        </authorList>
    </citation>
    <scope>NUCLEOTIDE SEQUENCE [LARGE SCALE GENOMIC DNA]</scope>
    <source>
        <strain evidence="13">1S1</strain>
    </source>
</reference>
<feature type="compositionally biased region" description="Low complexity" evidence="7">
    <location>
        <begin position="475"/>
        <end position="498"/>
    </location>
</feature>
<dbReference type="InterPro" id="IPR058626">
    <property type="entry name" value="MdtA-like_b-barrel"/>
</dbReference>
<dbReference type="Gene3D" id="2.40.50.100">
    <property type="match status" value="1"/>
</dbReference>
<keyword evidence="5" id="KW-0997">Cell inner membrane</keyword>
<evidence type="ECO:0000256" key="2">
    <source>
        <dbReference type="ARBA" id="ARBA00009477"/>
    </source>
</evidence>
<dbReference type="PANTHER" id="PTHR30469:SF12">
    <property type="entry name" value="MULTIDRUG RESISTANCE PROTEIN MDTA"/>
    <property type="match status" value="1"/>
</dbReference>
<dbReference type="AlphaFoldDB" id="A0A973W248"/>
<evidence type="ECO:0000256" key="3">
    <source>
        <dbReference type="ARBA" id="ARBA00022448"/>
    </source>
</evidence>
<dbReference type="Gene3D" id="2.40.30.170">
    <property type="match status" value="1"/>
</dbReference>
<evidence type="ECO:0000313" key="14">
    <source>
        <dbReference type="EMBL" id="WXC84127.1"/>
    </source>
</evidence>
<dbReference type="InterPro" id="IPR058625">
    <property type="entry name" value="MdtA-like_BSH"/>
</dbReference>
<evidence type="ECO:0000256" key="5">
    <source>
        <dbReference type="ARBA" id="ARBA00022519"/>
    </source>
</evidence>
<feature type="domain" description="Multidrug resistance protein MdtA-like C-terminal permuted SH3" evidence="12">
    <location>
        <begin position="329"/>
        <end position="387"/>
    </location>
</feature>
<dbReference type="RefSeq" id="WP_166205260.1">
    <property type="nucleotide sequence ID" value="NZ_CP088285.1"/>
</dbReference>
<keyword evidence="8" id="KW-0812">Transmembrane</keyword>
<keyword evidence="6 8" id="KW-0472">Membrane</keyword>
<dbReference type="GO" id="GO:1990281">
    <property type="term" value="C:efflux pump complex"/>
    <property type="evidence" value="ECO:0007669"/>
    <property type="project" value="TreeGrafter"/>
</dbReference>
<protein>
    <submittedName>
        <fullName evidence="13">Efflux RND transporter periplasmic adaptor subunit</fullName>
    </submittedName>
</protein>
<dbReference type="EMBL" id="CP147711">
    <property type="protein sequence ID" value="WXC84127.1"/>
    <property type="molecule type" value="Genomic_DNA"/>
</dbReference>
<organism evidence="13">
    <name type="scientific">Bradyrhizobium septentrionale</name>
    <dbReference type="NCBI Taxonomy" id="1404411"/>
    <lineage>
        <taxon>Bacteria</taxon>
        <taxon>Pseudomonadati</taxon>
        <taxon>Pseudomonadota</taxon>
        <taxon>Alphaproteobacteria</taxon>
        <taxon>Hyphomicrobiales</taxon>
        <taxon>Nitrobacteraceae</taxon>
        <taxon>Bradyrhizobium</taxon>
    </lineage>
</organism>
<dbReference type="GO" id="GO:0015562">
    <property type="term" value="F:efflux transmembrane transporter activity"/>
    <property type="evidence" value="ECO:0007669"/>
    <property type="project" value="TreeGrafter"/>
</dbReference>
<dbReference type="Gene3D" id="1.10.287.470">
    <property type="entry name" value="Helix hairpin bin"/>
    <property type="match status" value="1"/>
</dbReference>
<dbReference type="FunFam" id="2.40.30.170:FF:000006">
    <property type="entry name" value="Multidrug resistance protein MdtA"/>
    <property type="match status" value="1"/>
</dbReference>
<feature type="region of interest" description="Disordered" evidence="7">
    <location>
        <begin position="397"/>
        <end position="498"/>
    </location>
</feature>
<evidence type="ECO:0000256" key="4">
    <source>
        <dbReference type="ARBA" id="ARBA00022475"/>
    </source>
</evidence>
<evidence type="ECO:0000259" key="12">
    <source>
        <dbReference type="Pfam" id="PF25967"/>
    </source>
</evidence>
<keyword evidence="3" id="KW-0813">Transport</keyword>
<dbReference type="Pfam" id="PF25967">
    <property type="entry name" value="RND-MFP_C"/>
    <property type="match status" value="1"/>
</dbReference>
<dbReference type="Gene3D" id="2.40.420.20">
    <property type="match status" value="1"/>
</dbReference>
<evidence type="ECO:0000256" key="8">
    <source>
        <dbReference type="SAM" id="Phobius"/>
    </source>
</evidence>
<dbReference type="NCBIfam" id="TIGR01730">
    <property type="entry name" value="RND_mfp"/>
    <property type="match status" value="1"/>
</dbReference>
<dbReference type="Pfam" id="PF25944">
    <property type="entry name" value="Beta-barrel_RND"/>
    <property type="match status" value="1"/>
</dbReference>
<feature type="domain" description="Multidrug resistance protein MdtA-like barrel-sandwich hybrid" evidence="10">
    <location>
        <begin position="96"/>
        <end position="238"/>
    </location>
</feature>
<reference evidence="14" key="2">
    <citation type="journal article" date="2021" name="Int. J. Syst. Evol. Microbiol.">
        <title>Bradyrhizobium septentrionale sp. nov. (sv. septentrionale) and Bradyrhizobium quebecense sp. nov. (sv. septentrionale) associated with legumes native to Canada possess rearranged symbiosis genes and numerous insertion sequences.</title>
        <authorList>
            <person name="Bromfield E.S.P."/>
            <person name="Cloutier S."/>
        </authorList>
    </citation>
    <scope>NUCLEOTIDE SEQUENCE</scope>
    <source>
        <strain evidence="14">5S5</strain>
    </source>
</reference>
<evidence type="ECO:0000259" key="9">
    <source>
        <dbReference type="Pfam" id="PF25876"/>
    </source>
</evidence>
<accession>A0A973W248</accession>
<name>A0A973W248_9BRAD</name>
<evidence type="ECO:0000313" key="13">
    <source>
        <dbReference type="EMBL" id="NVI45849.1"/>
    </source>
</evidence>
<dbReference type="PANTHER" id="PTHR30469">
    <property type="entry name" value="MULTIDRUG RESISTANCE PROTEIN MDTA"/>
    <property type="match status" value="1"/>
</dbReference>
<gene>
    <name evidence="13" type="ORF">HAP48_023385</name>
    <name evidence="14" type="ORF">WDK88_22365</name>
</gene>
<evidence type="ECO:0000256" key="1">
    <source>
        <dbReference type="ARBA" id="ARBA00004236"/>
    </source>
</evidence>
<dbReference type="FunFam" id="2.40.420.20:FF:000001">
    <property type="entry name" value="Efflux RND transporter periplasmic adaptor subunit"/>
    <property type="match status" value="1"/>
</dbReference>
<sequence length="498" mass="52082">MLFKPDSTDDEKRTAPRKRSLISRVLGRMVSLLITLVILGGLGYLGWLAFQPKQNGGGGRGANGRPDLPVPVLAATPHVQDVPVYLDGVGSVKALNTVTVRSQVDGKLLKVNFVEGQDVKKDDVLGEIDPAIYQAQYDQAVAKKAQDVALHANQKLDLARYEQLAASNAGSKQQADTQRALVAQQDALIKADQAAIDNAGATLSYTKIIAPISGRAGLRQVDQGNIIHASDTIGLVILTQLQPIAVWFSLPQQQIMRVNAAAAKGQLAVDVFGNDGVTVIDTGKLTGIDNQVDPTTGTLKLKAEFPNASYQLWPGQFVNVRLKVETLPQAIVVPTSAVQRGPAGTFSYVIGEGDIVTAKPVTVTQQNEHEAVIASGLTTSDRVVTTGFANLADGAKVVVGKDDGPPAADLAPRKRSRNPDGKRGGQGGAQGGTQGGGAQGEAPGKDQGKDGKRDWQGKNGEHRGRHEHSEGDQKGQAAPAPAPAAGGEQSGGAPKAQP</sequence>
<evidence type="ECO:0000259" key="11">
    <source>
        <dbReference type="Pfam" id="PF25944"/>
    </source>
</evidence>
<keyword evidence="15" id="KW-1185">Reference proteome</keyword>
<dbReference type="InterPro" id="IPR006143">
    <property type="entry name" value="RND_pump_MFP"/>
</dbReference>
<feature type="compositionally biased region" description="Basic and acidic residues" evidence="7">
    <location>
        <begin position="443"/>
        <end position="473"/>
    </location>
</feature>
<dbReference type="EMBL" id="JAAOLE020000001">
    <property type="protein sequence ID" value="NVI45849.1"/>
    <property type="molecule type" value="Genomic_DNA"/>
</dbReference>
<feature type="transmembrane region" description="Helical" evidence="8">
    <location>
        <begin position="25"/>
        <end position="50"/>
    </location>
</feature>
<dbReference type="SUPFAM" id="SSF111369">
    <property type="entry name" value="HlyD-like secretion proteins"/>
    <property type="match status" value="1"/>
</dbReference>
<dbReference type="Proteomes" id="UP001432046">
    <property type="component" value="Chromosome"/>
</dbReference>
<evidence type="ECO:0000256" key="7">
    <source>
        <dbReference type="SAM" id="MobiDB-lite"/>
    </source>
</evidence>
<feature type="domain" description="Multidrug resistance protein MdtA-like beta-barrel" evidence="11">
    <location>
        <begin position="243"/>
        <end position="325"/>
    </location>
</feature>
<comment type="subcellular location">
    <subcellularLocation>
        <location evidence="1">Cell membrane</location>
    </subcellularLocation>
</comment>
<dbReference type="GO" id="GO:0030313">
    <property type="term" value="C:cell envelope"/>
    <property type="evidence" value="ECO:0007669"/>
    <property type="project" value="UniProtKB-SubCell"/>
</dbReference>
<dbReference type="Pfam" id="PF25876">
    <property type="entry name" value="HH_MFP_RND"/>
    <property type="match status" value="1"/>
</dbReference>
<keyword evidence="4" id="KW-1003">Cell membrane</keyword>
<dbReference type="Pfam" id="PF25917">
    <property type="entry name" value="BSH_RND"/>
    <property type="match status" value="1"/>
</dbReference>
<evidence type="ECO:0000256" key="6">
    <source>
        <dbReference type="ARBA" id="ARBA00023136"/>
    </source>
</evidence>
<evidence type="ECO:0000313" key="15">
    <source>
        <dbReference type="Proteomes" id="UP001432046"/>
    </source>
</evidence>
<dbReference type="InterPro" id="IPR058624">
    <property type="entry name" value="MdtA-like_HH"/>
</dbReference>
<dbReference type="InterPro" id="IPR058627">
    <property type="entry name" value="MdtA-like_C"/>
</dbReference>
<evidence type="ECO:0000259" key="10">
    <source>
        <dbReference type="Pfam" id="PF25917"/>
    </source>
</evidence>
<feature type="domain" description="Multidrug resistance protein MdtA-like alpha-helical hairpin" evidence="9">
    <location>
        <begin position="136"/>
        <end position="206"/>
    </location>
</feature>
<proteinExistence type="inferred from homology"/>
<keyword evidence="8" id="KW-1133">Transmembrane helix</keyword>